<evidence type="ECO:0000313" key="1">
    <source>
        <dbReference type="EMBL" id="BAR97897.1"/>
    </source>
</evidence>
<reference evidence="1" key="1">
    <citation type="journal article" date="2015" name="Genome Announc.">
        <title>Complete Genome Sequence of the Bacteriochlorophyll b-Producing Photosynthetic Bacterium Blastochloris viridis.</title>
        <authorList>
            <person name="Tsukatani Y."/>
            <person name="Hirose Y."/>
            <person name="Harada J."/>
            <person name="Misawa N."/>
            <person name="Mori K."/>
            <person name="Inoue K."/>
            <person name="Tamiaki H."/>
        </authorList>
    </citation>
    <scope>NUCLEOTIDE SEQUENCE [LARGE SCALE GENOMIC DNA]</scope>
    <source>
        <strain evidence="1">DSM 133</strain>
    </source>
</reference>
<accession>A0A182CYM9</accession>
<proteinExistence type="predicted"/>
<organism evidence="1">
    <name type="scientific">Blastochloris viridis</name>
    <name type="common">Rhodopseudomonas viridis</name>
    <dbReference type="NCBI Taxonomy" id="1079"/>
    <lineage>
        <taxon>Bacteria</taxon>
        <taxon>Pseudomonadati</taxon>
        <taxon>Pseudomonadota</taxon>
        <taxon>Alphaproteobacteria</taxon>
        <taxon>Hyphomicrobiales</taxon>
        <taxon>Blastochloridaceae</taxon>
        <taxon>Blastochloris</taxon>
    </lineage>
</organism>
<sequence>MPSAARLALRLAVICLDSEVDSPRPADSWIVLHKPAGDAAISRK</sequence>
<protein>
    <submittedName>
        <fullName evidence="1">Uncharacterized protein</fullName>
    </submittedName>
</protein>
<dbReference type="EMBL" id="AP014854">
    <property type="protein sequence ID" value="BAR97897.1"/>
    <property type="molecule type" value="Genomic_DNA"/>
</dbReference>
<gene>
    <name evidence="1" type="ORF">BV133_304</name>
</gene>
<name>A0A182CYM9_BLAVI</name>
<dbReference type="AlphaFoldDB" id="A0A182CYM9"/>